<evidence type="ECO:0000313" key="5">
    <source>
        <dbReference type="Proteomes" id="UP001207605"/>
    </source>
</evidence>
<dbReference type="PANTHER" id="PTHR41259">
    <property type="entry name" value="DOUBLE-STRAND BREAK REPAIR RAD50 ATPASE, PUTATIVE-RELATED"/>
    <property type="match status" value="1"/>
</dbReference>
<name>A0ABT2S6Q5_9FIRM</name>
<dbReference type="SUPFAM" id="SSF52540">
    <property type="entry name" value="P-loop containing nucleoside triphosphate hydrolases"/>
    <property type="match status" value="1"/>
</dbReference>
<feature type="domain" description="Rad50/SbcC-type AAA" evidence="3">
    <location>
        <begin position="5"/>
        <end position="211"/>
    </location>
</feature>
<protein>
    <submittedName>
        <fullName evidence="4">AAA family ATPase</fullName>
    </submittedName>
</protein>
<dbReference type="Gene3D" id="3.40.50.300">
    <property type="entry name" value="P-loop containing nucleotide triphosphate hydrolases"/>
    <property type="match status" value="2"/>
</dbReference>
<keyword evidence="2" id="KW-0812">Transmembrane</keyword>
<keyword evidence="1" id="KW-0175">Coiled coil</keyword>
<sequence length="508" mass="59256">MKLRELKLKNFGKFHDKSIQLQDGINVICGENESGKTTIHTFIKAMLFGLERGRGRASAKDTFSRYEPWEFGNYYSGELRFQSNEKDFCLQRNFDKYSKSVKLYCETDGEELSPEDGDLEMVLDGLTASSYENTLCIGQLHTATNQALAAELKNYATGYYMTGDSDIDVSAARAELLEKKKEADREAREMLQRKERKRETLEQEAAHIWRDIHYMDSELKEVELELQYRDVDEVEEEPPEEVPTSRWRVHPLEIVAIIGACILLLCVLPGPWNSLVTTVVIVLGIIYIWNRMKVGKRKAKTEEVTEELDVGEELISTEKLQWKKEQLTNMCKEKQIEYENLQESLRELDHMNMDYREVDRKREALILAISRLDMLTLEMQKQMEQVLNRKASAVIEKLTDGRYSRLVIDDSLHMHVWHENQQIAVEQLSQGTLEQIYFALRMAVADLLYAEDYPIILDETFAYYDDTRLERAMAWLAESGRQVLLFTCHHRERDLLKKMNIAYADIRL</sequence>
<dbReference type="InterPro" id="IPR038729">
    <property type="entry name" value="Rad50/SbcC_AAA"/>
</dbReference>
<organism evidence="4 5">
    <name type="scientific">Dorea ammoniilytica</name>
    <dbReference type="NCBI Taxonomy" id="2981788"/>
    <lineage>
        <taxon>Bacteria</taxon>
        <taxon>Bacillati</taxon>
        <taxon>Bacillota</taxon>
        <taxon>Clostridia</taxon>
        <taxon>Lachnospirales</taxon>
        <taxon>Lachnospiraceae</taxon>
        <taxon>Dorea</taxon>
    </lineage>
</organism>
<feature type="coiled-coil region" evidence="1">
    <location>
        <begin position="169"/>
        <end position="204"/>
    </location>
</feature>
<evidence type="ECO:0000256" key="2">
    <source>
        <dbReference type="SAM" id="Phobius"/>
    </source>
</evidence>
<dbReference type="InterPro" id="IPR027417">
    <property type="entry name" value="P-loop_NTPase"/>
</dbReference>
<comment type="caution">
    <text evidence="4">The sequence shown here is derived from an EMBL/GenBank/DDBJ whole genome shotgun (WGS) entry which is preliminary data.</text>
</comment>
<keyword evidence="2" id="KW-1133">Transmembrane helix</keyword>
<dbReference type="Pfam" id="PF13476">
    <property type="entry name" value="AAA_23"/>
    <property type="match status" value="1"/>
</dbReference>
<gene>
    <name evidence="4" type="ORF">OCV65_07640</name>
</gene>
<evidence type="ECO:0000259" key="3">
    <source>
        <dbReference type="Pfam" id="PF13476"/>
    </source>
</evidence>
<dbReference type="EMBL" id="JAOQJV010000008">
    <property type="protein sequence ID" value="MCU6700102.1"/>
    <property type="molecule type" value="Genomic_DNA"/>
</dbReference>
<evidence type="ECO:0000313" key="4">
    <source>
        <dbReference type="EMBL" id="MCU6700102.1"/>
    </source>
</evidence>
<keyword evidence="5" id="KW-1185">Reference proteome</keyword>
<keyword evidence="2" id="KW-0472">Membrane</keyword>
<feature type="transmembrane region" description="Helical" evidence="2">
    <location>
        <begin position="274"/>
        <end position="290"/>
    </location>
</feature>
<dbReference type="RefSeq" id="WP_262581559.1">
    <property type="nucleotide sequence ID" value="NZ_JAOQJV010000008.1"/>
</dbReference>
<evidence type="ECO:0000256" key="1">
    <source>
        <dbReference type="SAM" id="Coils"/>
    </source>
</evidence>
<feature type="coiled-coil region" evidence="1">
    <location>
        <begin position="324"/>
        <end position="358"/>
    </location>
</feature>
<dbReference type="Proteomes" id="UP001207605">
    <property type="component" value="Unassembled WGS sequence"/>
</dbReference>
<accession>A0ABT2S6Q5</accession>
<reference evidence="4 5" key="1">
    <citation type="journal article" date="2021" name="ISME Commun">
        <title>Automated analysis of genomic sequences facilitates high-throughput and comprehensive description of bacteria.</title>
        <authorList>
            <person name="Hitch T.C.A."/>
        </authorList>
    </citation>
    <scope>NUCLEOTIDE SEQUENCE [LARGE SCALE GENOMIC DNA]</scope>
    <source>
        <strain evidence="4 5">Sanger_02</strain>
    </source>
</reference>
<dbReference type="PANTHER" id="PTHR41259:SF1">
    <property type="entry name" value="DOUBLE-STRAND BREAK REPAIR RAD50 ATPASE, PUTATIVE-RELATED"/>
    <property type="match status" value="1"/>
</dbReference>
<proteinExistence type="predicted"/>